<evidence type="ECO:0000256" key="2">
    <source>
        <dbReference type="SAM" id="MobiDB-lite"/>
    </source>
</evidence>
<feature type="coiled-coil region" evidence="1">
    <location>
        <begin position="1486"/>
        <end position="1513"/>
    </location>
</feature>
<dbReference type="InterPro" id="IPR027417">
    <property type="entry name" value="P-loop_NTPase"/>
</dbReference>
<keyword evidence="4" id="KW-1185">Reference proteome</keyword>
<dbReference type="EMBL" id="BAABGA010000060">
    <property type="protein sequence ID" value="GAA4462356.1"/>
    <property type="molecule type" value="Genomic_DNA"/>
</dbReference>
<evidence type="ECO:0000256" key="1">
    <source>
        <dbReference type="SAM" id="Coils"/>
    </source>
</evidence>
<accession>A0ABP8NA07</accession>
<comment type="caution">
    <text evidence="3">The sequence shown here is derived from an EMBL/GenBank/DDBJ whole genome shotgun (WGS) entry which is preliminary data.</text>
</comment>
<organism evidence="3 4">
    <name type="scientific">Novipirellula rosea</name>
    <dbReference type="NCBI Taxonomy" id="1031540"/>
    <lineage>
        <taxon>Bacteria</taxon>
        <taxon>Pseudomonadati</taxon>
        <taxon>Planctomycetota</taxon>
        <taxon>Planctomycetia</taxon>
        <taxon>Pirellulales</taxon>
        <taxon>Pirellulaceae</taxon>
        <taxon>Novipirellula</taxon>
    </lineage>
</organism>
<sequence length="1763" mass="196550">MEELLLKWIVGFAFNQAKTAIATKLFEDTLRKRLAARIEEWRASLPPEKGLLYAEAIFPVSSQSETEKPPPEPIAVQKSLARYEPPPVEAWEGAITAQWKWVRENIEETQDFFAISEDEAHVHIHELAASLAQECMLNREMFQMAALAALQDQSKSLNEIRLNQSELCIKIDEVKDAVVAGRVPQNTTTPIENSSGEVLSVGFAGDLDAKMEQLLLDTSLKQSLGISNSTILNTVVATSPPALPDFHLSRASSFNELARKFDNERLIGVTGYPEIGKSTAIAEYAHSFPGSVFWFGVSQSDTAPEAWIGMLLFCLGQHLEAERFLPSYLKTVLANINDPLLIIIDDAHRCHDLAPIDFLRDAAASNNHLSVFLVGIDEPHFVKELRTRGIEEWRVPGLTTQEALQFFSVPADSDTPKVWAIEALRLHFDGHVGMLKFAKPQIELIEDASQVREFIKQLPTGVSGSATAFRATMIERVRQELSSDEQELCRRVSIPVYSFPIRVARTLWGDDHEDHDFFSVWNGCVTRIVTSLDPGRYELPELYRQGFQNELTLASKQKWHDIIADALHAREEGEQPDLLDVFSIVSHRMLAGNIGGALHSAALYLTFAEGPGANHAKRFLLDRFELLLGNQKIISDLADWVRWYSTRTRVHGELHNDEASQLAAVDLKNLITEAPSDLDADAAQLGWATLIIHSVRHGDPETASLAVKSIKPESLSNNDSTATFRKAQIVLTACLSSSADMLSYVQRIIDWNDITESDEQLFDGSSEAYQFWRAAASRIYAQHLDSKPTADQSQTLIDSLESLLQDLHRKSERSLGVIFKSLLIRIEIDFPKNFKQSLRYSTEMLDIAVDELSEEVRALIYLSHGDALRCSNRDGEAIGIYEKSINAMPTMEGAEAGEAQLMRAISMAKTKDFHNARKAAMRASESFLAGPVEYKWEQILASVRCMLEAASFAIHGGELPQACRILIQAYDSAKDEHVDTPVWACIAQIAWALSNRVNQGRNDPQPPHPGFSLSLSRPIEGAENMSPNAPALMLGRACTAVERPHRGMAYFRKVIDSGAEDDLLSQCATLALDAAIVAADLPSAARFATMATKWLSDPSVELPDREAFIFDHIIGRTLRIATQSSVGAELVNELDIAVGEIEKCEIHNSASDLLRDALNAVRQNIEDQTTTPLEDVFALAETLHAGSVAREVAWFWCYKYALRAPVQETDFFRWHWRFARWSLETGFHDTKFLKGYFEQEKTFWNAIPAEGRSEYFTRVVKYLDTSTPSLDAVTGLVSELAAISVEISSVSQAALELASQLAMIHTANLSSSALEVFELRIMNLLLLPMASEFSSDLKADIDVILNVLPGDTTDSEQQERFDDLSELASTLKSQMPTIGAFRAVRRACENSRGLRADAAVQAFVFLRHLCNAAPADFDYLKISKLVASQAVADLLENESLSSFLRIRLATVHFAAKALLASRKLANALGRSRMQVDFNAPIAVSAIEKAEADQEHAIVELRELEARLIDLAKEALESGFIAETWSCYFELGSLRGITGTPVLIFGERKDSIDDWLRPAIQSFRESLVHAEADSSKNRVGMIVRSATAGRAIARGIEDQDTVDFFTSALDRIRDGGETDALIAEHEAVEDHNFLLEAKQRDGPRVLSGDEDEVRNHADMLMKTFGMPEDRRQHLEDDLRKLAVADKEKEDFCRHLQPLQNLTDMDSPQLRYTRPTQYTFECTLLGYRTNIETDDIETAIKSMKRTYCDECEKREPGTSEPTDSN</sequence>
<gene>
    <name evidence="3" type="ORF">GCM10023156_46180</name>
</gene>
<keyword evidence="1" id="KW-0175">Coiled coil</keyword>
<name>A0ABP8NA07_9BACT</name>
<dbReference type="Proteomes" id="UP001500840">
    <property type="component" value="Unassembled WGS sequence"/>
</dbReference>
<feature type="region of interest" description="Disordered" evidence="2">
    <location>
        <begin position="998"/>
        <end position="1017"/>
    </location>
</feature>
<dbReference type="SUPFAM" id="SSF52540">
    <property type="entry name" value="P-loop containing nucleoside triphosphate hydrolases"/>
    <property type="match status" value="1"/>
</dbReference>
<dbReference type="Gene3D" id="3.40.50.300">
    <property type="entry name" value="P-loop containing nucleotide triphosphate hydrolases"/>
    <property type="match status" value="1"/>
</dbReference>
<reference evidence="4" key="1">
    <citation type="journal article" date="2019" name="Int. J. Syst. Evol. Microbiol.">
        <title>The Global Catalogue of Microorganisms (GCM) 10K type strain sequencing project: providing services to taxonomists for standard genome sequencing and annotation.</title>
        <authorList>
            <consortium name="The Broad Institute Genomics Platform"/>
            <consortium name="The Broad Institute Genome Sequencing Center for Infectious Disease"/>
            <person name="Wu L."/>
            <person name="Ma J."/>
        </authorList>
    </citation>
    <scope>NUCLEOTIDE SEQUENCE [LARGE SCALE GENOMIC DNA]</scope>
    <source>
        <strain evidence="4">JCM 17759</strain>
    </source>
</reference>
<evidence type="ECO:0000313" key="3">
    <source>
        <dbReference type="EMBL" id="GAA4462356.1"/>
    </source>
</evidence>
<dbReference type="RefSeq" id="WP_345325893.1">
    <property type="nucleotide sequence ID" value="NZ_BAABGA010000060.1"/>
</dbReference>
<evidence type="ECO:0008006" key="5">
    <source>
        <dbReference type="Google" id="ProtNLM"/>
    </source>
</evidence>
<proteinExistence type="predicted"/>
<evidence type="ECO:0000313" key="4">
    <source>
        <dbReference type="Proteomes" id="UP001500840"/>
    </source>
</evidence>
<protein>
    <recommendedName>
        <fullName evidence="5">AAA+ ATPase domain-containing protein</fullName>
    </recommendedName>
</protein>